<evidence type="ECO:0000313" key="3">
    <source>
        <dbReference type="EMBL" id="KFN41972.1"/>
    </source>
</evidence>
<protein>
    <recommendedName>
        <fullName evidence="5">DUF4124 domain-containing protein</fullName>
    </recommendedName>
</protein>
<feature type="region of interest" description="Disordered" evidence="1">
    <location>
        <begin position="33"/>
        <end position="128"/>
    </location>
</feature>
<proteinExistence type="predicted"/>
<sequence length="128" mass="13646">MSRPVLLIALALGLAPGPLLADKTTVYKSKNADGTSVYSQVETRDAQVRRVDGRDPNLPPAQAGEAPKSEAEKACETATKNLELLGSGQRLQRDKDGDGTPEDLTPEELATEKDLAQRQADAYCAPAK</sequence>
<feature type="chain" id="PRO_5001868797" description="DUF4124 domain-containing protein" evidence="2">
    <location>
        <begin position="22"/>
        <end position="128"/>
    </location>
</feature>
<keyword evidence="2" id="KW-0732">Signal</keyword>
<gene>
    <name evidence="3" type="ORF">N787_04190</name>
</gene>
<name>A0A091AS63_9GAMM</name>
<dbReference type="OrthoDB" id="5966567at2"/>
<feature type="compositionally biased region" description="Basic and acidic residues" evidence="1">
    <location>
        <begin position="42"/>
        <end position="55"/>
    </location>
</feature>
<evidence type="ECO:0000256" key="1">
    <source>
        <dbReference type="SAM" id="MobiDB-lite"/>
    </source>
</evidence>
<keyword evidence="4" id="KW-1185">Reference proteome</keyword>
<comment type="caution">
    <text evidence="3">The sequence shown here is derived from an EMBL/GenBank/DDBJ whole genome shotgun (WGS) entry which is preliminary data.</text>
</comment>
<reference evidence="3 4" key="1">
    <citation type="submission" date="2013-09" db="EMBL/GenBank/DDBJ databases">
        <title>Genome sequencing of Arenimonas metalli.</title>
        <authorList>
            <person name="Chen F."/>
            <person name="Wang G."/>
        </authorList>
    </citation>
    <scope>NUCLEOTIDE SEQUENCE [LARGE SCALE GENOMIC DNA]</scope>
    <source>
        <strain evidence="3 4">CF5-1</strain>
    </source>
</reference>
<dbReference type="AlphaFoldDB" id="A0A091AS63"/>
<dbReference type="EMBL" id="AVCK01000055">
    <property type="protein sequence ID" value="KFN41972.1"/>
    <property type="molecule type" value="Genomic_DNA"/>
</dbReference>
<organism evidence="3 4">
    <name type="scientific">Arenimonas metalli CF5-1</name>
    <dbReference type="NCBI Taxonomy" id="1384056"/>
    <lineage>
        <taxon>Bacteria</taxon>
        <taxon>Pseudomonadati</taxon>
        <taxon>Pseudomonadota</taxon>
        <taxon>Gammaproteobacteria</taxon>
        <taxon>Lysobacterales</taxon>
        <taxon>Lysobacteraceae</taxon>
        <taxon>Arenimonas</taxon>
    </lineage>
</organism>
<dbReference type="PATRIC" id="fig|1384056.3.peg.2357"/>
<evidence type="ECO:0000256" key="2">
    <source>
        <dbReference type="SAM" id="SignalP"/>
    </source>
</evidence>
<dbReference type="Proteomes" id="UP000029393">
    <property type="component" value="Unassembled WGS sequence"/>
</dbReference>
<evidence type="ECO:0008006" key="5">
    <source>
        <dbReference type="Google" id="ProtNLM"/>
    </source>
</evidence>
<dbReference type="STRING" id="1384056.N787_04190"/>
<feature type="signal peptide" evidence="2">
    <location>
        <begin position="1"/>
        <end position="21"/>
    </location>
</feature>
<evidence type="ECO:0000313" key="4">
    <source>
        <dbReference type="Proteomes" id="UP000029393"/>
    </source>
</evidence>
<accession>A0A091AS63</accession>
<dbReference type="RefSeq" id="WP_034214547.1">
    <property type="nucleotide sequence ID" value="NZ_AVCK01000055.1"/>
</dbReference>